<evidence type="ECO:0000313" key="2">
    <source>
        <dbReference type="Proteomes" id="UP000028058"/>
    </source>
</evidence>
<reference evidence="1 2" key="1">
    <citation type="journal article" date="2014" name="Genome Announc.">
        <title>Draft Genome Sequence of Streptomyces fradiae ATCC 19609, a Strain Highly Sensitive to Antibiotics.</title>
        <authorList>
            <person name="Bekker O.B."/>
            <person name="Klimina K.M."/>
            <person name="Vatlin A.A."/>
            <person name="Zakharevich N.V."/>
            <person name="Kasianov A.S."/>
            <person name="Danilenko V.N."/>
        </authorList>
    </citation>
    <scope>NUCLEOTIDE SEQUENCE [LARGE SCALE GENOMIC DNA]</scope>
    <source>
        <strain evidence="1 2">ATCC 19609</strain>
    </source>
</reference>
<evidence type="ECO:0000313" key="1">
    <source>
        <dbReference type="EMBL" id="RKM90996.1"/>
    </source>
</evidence>
<comment type="caution">
    <text evidence="1">The sequence shown here is derived from an EMBL/GenBank/DDBJ whole genome shotgun (WGS) entry which is preliminary data.</text>
</comment>
<keyword evidence="2" id="KW-1185">Reference proteome</keyword>
<dbReference type="AlphaFoldDB" id="A0A3R7EJL4"/>
<dbReference type="OrthoDB" id="4244301at2"/>
<accession>A0A3R7EJL4</accession>
<dbReference type="Proteomes" id="UP000028058">
    <property type="component" value="Unassembled WGS sequence"/>
</dbReference>
<evidence type="ECO:0008006" key="3">
    <source>
        <dbReference type="Google" id="ProtNLM"/>
    </source>
</evidence>
<dbReference type="EMBL" id="JNAD02000020">
    <property type="protein sequence ID" value="RKM90996.1"/>
    <property type="molecule type" value="Genomic_DNA"/>
</dbReference>
<protein>
    <recommendedName>
        <fullName evidence="3">TnpV protein</fullName>
    </recommendedName>
</protein>
<name>A0A3R7EJL4_9ACTN</name>
<gene>
    <name evidence="1" type="ORF">SFRA_030675</name>
</gene>
<sequence>MDVNQYGRRAQQHWQEFRPGSVAELDDPEAFFGRLGDDVQNEIRLRWTAERLAVPTVAGEPYLERVGRLQQLRHEAEAEVLRELVLLPAENDADQVDDPHLTDEELAEEQWREHHFHELLEGRSRPEDFTGAERERLRDEAPRRLLELTGLSDEALRRRGLL</sequence>
<proteinExistence type="predicted"/>
<organism evidence="1 2">
    <name type="scientific">Streptomyces xinghaiensis</name>
    <dbReference type="NCBI Taxonomy" id="1038928"/>
    <lineage>
        <taxon>Bacteria</taxon>
        <taxon>Bacillati</taxon>
        <taxon>Actinomycetota</taxon>
        <taxon>Actinomycetes</taxon>
        <taxon>Kitasatosporales</taxon>
        <taxon>Streptomycetaceae</taxon>
        <taxon>Streptomyces</taxon>
    </lineage>
</organism>